<keyword evidence="1" id="KW-0560">Oxidoreductase</keyword>
<protein>
    <recommendedName>
        <fullName evidence="2">FAD/NAD(P)-binding domain-containing protein</fullName>
    </recommendedName>
</protein>
<dbReference type="Gene3D" id="3.50.50.60">
    <property type="entry name" value="FAD/NAD(P)-binding domain"/>
    <property type="match status" value="1"/>
</dbReference>
<dbReference type="PANTHER" id="PTHR42949:SF3">
    <property type="entry name" value="ANAEROBIC GLYCEROL-3-PHOSPHATE DEHYDROGENASE SUBUNIT B"/>
    <property type="match status" value="1"/>
</dbReference>
<organism evidence="3">
    <name type="scientific">marine metagenome</name>
    <dbReference type="NCBI Taxonomy" id="408172"/>
    <lineage>
        <taxon>unclassified sequences</taxon>
        <taxon>metagenomes</taxon>
        <taxon>ecological metagenomes</taxon>
    </lineage>
</organism>
<name>A0A382V5Y3_9ZZZZ</name>
<gene>
    <name evidence="3" type="ORF">METZ01_LOCUS394758</name>
</gene>
<evidence type="ECO:0000259" key="2">
    <source>
        <dbReference type="Pfam" id="PF07992"/>
    </source>
</evidence>
<sequence length="287" mass="30715">EIDGQPNQRACMAKVEHSVKVRRQEFPGNLNPPPEYNQETPVGEPHFESVELLVVGGGIGGMSAAAAAAEAGANVVLLDERPQLGGQFCKQPTPFLLSSTNAIADGQVRLGQNLIKRILDAGVEVVTEAQVWGGFPQRDLLVASGGRTRFFRPDHLIVATGAYERGLPLPGWTLPGVITTGAAQTLFRSYRTLPGKRILVAGNGPFNLQVALELAEAGATIVAIAESSSKPDLRSLGALYDMFLGSSRLLFDGVRYTLAIKQKKIPLLYDHQLISIDQTPGGLRGQL</sequence>
<dbReference type="GO" id="GO:0016491">
    <property type="term" value="F:oxidoreductase activity"/>
    <property type="evidence" value="ECO:0007669"/>
    <property type="project" value="UniProtKB-KW"/>
</dbReference>
<dbReference type="PRINTS" id="PR00368">
    <property type="entry name" value="FADPNR"/>
</dbReference>
<dbReference type="AlphaFoldDB" id="A0A382V5Y3"/>
<dbReference type="PANTHER" id="PTHR42949">
    <property type="entry name" value="ANAEROBIC GLYCEROL-3-PHOSPHATE DEHYDROGENASE SUBUNIT B"/>
    <property type="match status" value="1"/>
</dbReference>
<feature type="non-terminal residue" evidence="3">
    <location>
        <position position="287"/>
    </location>
</feature>
<dbReference type="PRINTS" id="PR00411">
    <property type="entry name" value="PNDRDTASEI"/>
</dbReference>
<dbReference type="InterPro" id="IPR036188">
    <property type="entry name" value="FAD/NAD-bd_sf"/>
</dbReference>
<evidence type="ECO:0000256" key="1">
    <source>
        <dbReference type="ARBA" id="ARBA00023002"/>
    </source>
</evidence>
<proteinExistence type="predicted"/>
<dbReference type="InterPro" id="IPR051691">
    <property type="entry name" value="Metab_Enz_Cyan_OpOx_G3PDH"/>
</dbReference>
<dbReference type="InterPro" id="IPR023753">
    <property type="entry name" value="FAD/NAD-binding_dom"/>
</dbReference>
<reference evidence="3" key="1">
    <citation type="submission" date="2018-05" db="EMBL/GenBank/DDBJ databases">
        <authorList>
            <person name="Lanie J.A."/>
            <person name="Ng W.-L."/>
            <person name="Kazmierczak K.M."/>
            <person name="Andrzejewski T.M."/>
            <person name="Davidsen T.M."/>
            <person name="Wayne K.J."/>
            <person name="Tettelin H."/>
            <person name="Glass J.I."/>
            <person name="Rusch D."/>
            <person name="Podicherti R."/>
            <person name="Tsui H.-C.T."/>
            <person name="Winkler M.E."/>
        </authorList>
    </citation>
    <scope>NUCLEOTIDE SEQUENCE</scope>
</reference>
<feature type="non-terminal residue" evidence="3">
    <location>
        <position position="1"/>
    </location>
</feature>
<evidence type="ECO:0000313" key="3">
    <source>
        <dbReference type="EMBL" id="SVD41904.1"/>
    </source>
</evidence>
<dbReference type="SUPFAM" id="SSF51905">
    <property type="entry name" value="FAD/NAD(P)-binding domain"/>
    <property type="match status" value="1"/>
</dbReference>
<feature type="domain" description="FAD/NAD(P)-binding" evidence="2">
    <location>
        <begin position="52"/>
        <end position="228"/>
    </location>
</feature>
<accession>A0A382V5Y3</accession>
<dbReference type="Pfam" id="PF07992">
    <property type="entry name" value="Pyr_redox_2"/>
    <property type="match status" value="1"/>
</dbReference>
<dbReference type="EMBL" id="UINC01149431">
    <property type="protein sequence ID" value="SVD41904.1"/>
    <property type="molecule type" value="Genomic_DNA"/>
</dbReference>